<evidence type="ECO:0000313" key="10">
    <source>
        <dbReference type="EMBL" id="KNC28961.1"/>
    </source>
</evidence>
<evidence type="ECO:0000256" key="7">
    <source>
        <dbReference type="PROSITE-ProRule" id="PRU01263"/>
    </source>
</evidence>
<dbReference type="GO" id="GO:0005634">
    <property type="term" value="C:nucleus"/>
    <property type="evidence" value="ECO:0007669"/>
    <property type="project" value="InterPro"/>
</dbReference>
<dbReference type="EMBL" id="JRES01000720">
    <property type="protein sequence ID" value="KNC28961.1"/>
    <property type="molecule type" value="Genomic_DNA"/>
</dbReference>
<dbReference type="GO" id="GO:0000981">
    <property type="term" value="F:DNA-binding transcription factor activity, RNA polymerase II-specific"/>
    <property type="evidence" value="ECO:0007669"/>
    <property type="project" value="TreeGrafter"/>
</dbReference>
<dbReference type="PROSITE" id="PS51915">
    <property type="entry name" value="ZAD"/>
    <property type="match status" value="1"/>
</dbReference>
<dbReference type="PANTHER" id="PTHR24408:SF58">
    <property type="entry name" value="TRANSCRIPTION FACTOR (TFIIIA), PUTATIVE (AFU_ORTHOLOGUE AFUA_1G05150)-RELATED"/>
    <property type="match status" value="1"/>
</dbReference>
<dbReference type="Pfam" id="PF00096">
    <property type="entry name" value="zf-C2H2"/>
    <property type="match status" value="4"/>
</dbReference>
<dbReference type="PROSITE" id="PS00028">
    <property type="entry name" value="ZINC_FINGER_C2H2_1"/>
    <property type="match status" value="8"/>
</dbReference>
<dbReference type="GO" id="GO:0043565">
    <property type="term" value="F:sequence-specific DNA binding"/>
    <property type="evidence" value="ECO:0007669"/>
    <property type="project" value="TreeGrafter"/>
</dbReference>
<comment type="caution">
    <text evidence="10">The sequence shown here is derived from an EMBL/GenBank/DDBJ whole genome shotgun (WGS) entry which is preliminary data.</text>
</comment>
<keyword evidence="2 7" id="KW-0479">Metal-binding</keyword>
<dbReference type="InterPro" id="IPR012934">
    <property type="entry name" value="Znf_AD"/>
</dbReference>
<organism evidence="10 11">
    <name type="scientific">Lucilia cuprina</name>
    <name type="common">Green bottle fly</name>
    <name type="synonym">Australian sheep blowfly</name>
    <dbReference type="NCBI Taxonomy" id="7375"/>
    <lineage>
        <taxon>Eukaryota</taxon>
        <taxon>Metazoa</taxon>
        <taxon>Ecdysozoa</taxon>
        <taxon>Arthropoda</taxon>
        <taxon>Hexapoda</taxon>
        <taxon>Insecta</taxon>
        <taxon>Pterygota</taxon>
        <taxon>Neoptera</taxon>
        <taxon>Endopterygota</taxon>
        <taxon>Diptera</taxon>
        <taxon>Brachycera</taxon>
        <taxon>Muscomorpha</taxon>
        <taxon>Oestroidea</taxon>
        <taxon>Calliphoridae</taxon>
        <taxon>Luciliinae</taxon>
        <taxon>Lucilia</taxon>
    </lineage>
</organism>
<gene>
    <name evidence="10" type="ORF">FF38_13782</name>
</gene>
<feature type="domain" description="C2H2-type" evidence="8">
    <location>
        <begin position="415"/>
        <end position="443"/>
    </location>
</feature>
<keyword evidence="5 7" id="KW-0862">Zinc</keyword>
<evidence type="ECO:0000259" key="8">
    <source>
        <dbReference type="PROSITE" id="PS50157"/>
    </source>
</evidence>
<dbReference type="InterPro" id="IPR013087">
    <property type="entry name" value="Znf_C2H2_type"/>
</dbReference>
<dbReference type="OrthoDB" id="6077919at2759"/>
<feature type="domain" description="C2H2-type" evidence="8">
    <location>
        <begin position="226"/>
        <end position="253"/>
    </location>
</feature>
<evidence type="ECO:0000256" key="2">
    <source>
        <dbReference type="ARBA" id="ARBA00022723"/>
    </source>
</evidence>
<evidence type="ECO:0000256" key="5">
    <source>
        <dbReference type="ARBA" id="ARBA00022833"/>
    </source>
</evidence>
<feature type="binding site" evidence="7">
    <location>
        <position position="13"/>
    </location>
    <ligand>
        <name>Zn(2+)</name>
        <dbReference type="ChEBI" id="CHEBI:29105"/>
    </ligand>
</feature>
<reference evidence="10 11" key="1">
    <citation type="journal article" date="2015" name="Nat. Commun.">
        <title>Lucilia cuprina genome unlocks parasitic fly biology to underpin future interventions.</title>
        <authorList>
            <person name="Anstead C.A."/>
            <person name="Korhonen P.K."/>
            <person name="Young N.D."/>
            <person name="Hall R.S."/>
            <person name="Jex A.R."/>
            <person name="Murali S.C."/>
            <person name="Hughes D.S."/>
            <person name="Lee S.F."/>
            <person name="Perry T."/>
            <person name="Stroehlein A.J."/>
            <person name="Ansell B.R."/>
            <person name="Breugelmans B."/>
            <person name="Hofmann A."/>
            <person name="Qu J."/>
            <person name="Dugan S."/>
            <person name="Lee S.L."/>
            <person name="Chao H."/>
            <person name="Dinh H."/>
            <person name="Han Y."/>
            <person name="Doddapaneni H.V."/>
            <person name="Worley K.C."/>
            <person name="Muzny D.M."/>
            <person name="Ioannidis P."/>
            <person name="Waterhouse R.M."/>
            <person name="Zdobnov E.M."/>
            <person name="James P.J."/>
            <person name="Bagnall N.H."/>
            <person name="Kotze A.C."/>
            <person name="Gibbs R.A."/>
            <person name="Richards S."/>
            <person name="Batterham P."/>
            <person name="Gasser R.B."/>
        </authorList>
    </citation>
    <scope>NUCLEOTIDE SEQUENCE [LARGE SCALE GENOMIC DNA]</scope>
    <source>
        <strain evidence="10 11">LS</strain>
        <tissue evidence="10">Full body</tissue>
    </source>
</reference>
<feature type="binding site" evidence="7">
    <location>
        <position position="61"/>
    </location>
    <ligand>
        <name>Zn(2+)</name>
        <dbReference type="ChEBI" id="CHEBI:29105"/>
    </ligand>
</feature>
<sequence length="496" mass="59149">METLSIKTLQSFCRACLKELKQRQKYTIFSLHFQIRRWLEDATLDNPLGSDRYPNFICNLCRRKLKEFLDFYEMCKLSRKTIQKILTKEEEVKFEKKPKSNIVNDPELEENMLAYDVLITREESSIKSEYNFDEPLICTDTNNLLPNIENNNERCSEVDSDLEELNKQNISEDDQIDSEEFHTDSETDIQSEDRNNKINLKKKNKLATKIKMLNSKTKRKRYSYSFRCDQCKYRCVSQQTLDIHMRTHYSLKPHKCPKCEDAFDKTPILLKHLNEVHGEKELIITCEYEECRQRFSSSRTYKDHYRQNHITQESNQRLAKSMAKTPYRHVCEECGKMYTKLQTFKEHQYTHGPKELYPYQCDECDKAFVKQRTFNEHKQRHAGIKNFECHHCGAKKTTKKELRSHMNSHTKERQYPCPNCPMVFYRSSNRRIHVDVVHQGIRRFACRFCDQTFGKGDNLKNHELLHTGEKPHACTECGKRFVQRVSLRSHMKTHNK</sequence>
<dbReference type="GO" id="GO:0008270">
    <property type="term" value="F:zinc ion binding"/>
    <property type="evidence" value="ECO:0007669"/>
    <property type="project" value="UniProtKB-UniRule"/>
</dbReference>
<keyword evidence="11" id="KW-1185">Reference proteome</keyword>
<dbReference type="PANTHER" id="PTHR24408">
    <property type="entry name" value="ZINC FINGER PROTEIN"/>
    <property type="match status" value="1"/>
</dbReference>
<feature type="domain" description="C2H2-type" evidence="8">
    <location>
        <begin position="284"/>
        <end position="314"/>
    </location>
</feature>
<evidence type="ECO:0000256" key="3">
    <source>
        <dbReference type="ARBA" id="ARBA00022737"/>
    </source>
</evidence>
<evidence type="ECO:0000256" key="4">
    <source>
        <dbReference type="ARBA" id="ARBA00022771"/>
    </source>
</evidence>
<dbReference type="SMART" id="SM00355">
    <property type="entry name" value="ZnF_C2H2"/>
    <property type="match status" value="9"/>
</dbReference>
<dbReference type="Gene3D" id="3.40.1800.20">
    <property type="match status" value="1"/>
</dbReference>
<dbReference type="PROSITE" id="PS50157">
    <property type="entry name" value="ZINC_FINGER_C2H2_2"/>
    <property type="match status" value="9"/>
</dbReference>
<dbReference type="SUPFAM" id="SSF57716">
    <property type="entry name" value="Glucocorticoid receptor-like (DNA-binding domain)"/>
    <property type="match status" value="1"/>
</dbReference>
<feature type="domain" description="C2H2-type" evidence="8">
    <location>
        <begin position="444"/>
        <end position="471"/>
    </location>
</feature>
<feature type="domain" description="C2H2-type" evidence="8">
    <location>
        <begin position="254"/>
        <end position="282"/>
    </location>
</feature>
<feature type="binding site" evidence="7">
    <location>
        <position position="16"/>
    </location>
    <ligand>
        <name>Zn(2+)</name>
        <dbReference type="ChEBI" id="CHEBI:29105"/>
    </ligand>
</feature>
<protein>
    <submittedName>
        <fullName evidence="10">Uncharacterized protein</fullName>
    </submittedName>
</protein>
<comment type="similarity">
    <text evidence="1">Belongs to the krueppel C2H2-type zinc-finger protein family.</text>
</comment>
<evidence type="ECO:0000256" key="6">
    <source>
        <dbReference type="PROSITE-ProRule" id="PRU00042"/>
    </source>
</evidence>
<dbReference type="Gene3D" id="3.30.160.60">
    <property type="entry name" value="Classic Zinc Finger"/>
    <property type="match status" value="6"/>
</dbReference>
<dbReference type="OMA" id="VESTEMW"/>
<dbReference type="AlphaFoldDB" id="A0A0L0C9N3"/>
<keyword evidence="3" id="KW-0677">Repeat</keyword>
<feature type="domain" description="C2H2-type" evidence="8">
    <location>
        <begin position="472"/>
        <end position="496"/>
    </location>
</feature>
<name>A0A0L0C9N3_LUCCU</name>
<dbReference type="InterPro" id="IPR036236">
    <property type="entry name" value="Znf_C2H2_sf"/>
</dbReference>
<evidence type="ECO:0000313" key="11">
    <source>
        <dbReference type="Proteomes" id="UP000037069"/>
    </source>
</evidence>
<dbReference type="SUPFAM" id="SSF57667">
    <property type="entry name" value="beta-beta-alpha zinc fingers"/>
    <property type="match status" value="5"/>
</dbReference>
<evidence type="ECO:0000259" key="9">
    <source>
        <dbReference type="PROSITE" id="PS51915"/>
    </source>
</evidence>
<proteinExistence type="inferred from homology"/>
<feature type="binding site" evidence="7">
    <location>
        <position position="58"/>
    </location>
    <ligand>
        <name>Zn(2+)</name>
        <dbReference type="ChEBI" id="CHEBI:29105"/>
    </ligand>
</feature>
<dbReference type="Pfam" id="PF07776">
    <property type="entry name" value="zf-AD"/>
    <property type="match status" value="1"/>
</dbReference>
<keyword evidence="4 6" id="KW-0863">Zinc-finger</keyword>
<evidence type="ECO:0000256" key="1">
    <source>
        <dbReference type="ARBA" id="ARBA00006991"/>
    </source>
</evidence>
<dbReference type="SMART" id="SM00868">
    <property type="entry name" value="zf-AD"/>
    <property type="match status" value="1"/>
</dbReference>
<feature type="domain" description="C2H2-type" evidence="8">
    <location>
        <begin position="329"/>
        <end position="356"/>
    </location>
</feature>
<dbReference type="Proteomes" id="UP000037069">
    <property type="component" value="Unassembled WGS sequence"/>
</dbReference>
<dbReference type="FunFam" id="3.30.160.60:FF:001442">
    <property type="entry name" value="zinc finger protein 696"/>
    <property type="match status" value="1"/>
</dbReference>
<feature type="domain" description="C2H2-type" evidence="8">
    <location>
        <begin position="359"/>
        <end position="386"/>
    </location>
</feature>
<accession>A0A0L0C9N3</accession>
<feature type="domain" description="ZAD" evidence="9">
    <location>
        <begin position="11"/>
        <end position="85"/>
    </location>
</feature>
<feature type="domain" description="C2H2-type" evidence="8">
    <location>
        <begin position="387"/>
        <end position="414"/>
    </location>
</feature>